<dbReference type="GeneID" id="107955337"/>
<reference evidence="2" key="1">
    <citation type="journal article" date="2020" name="Nat. Genet.">
        <title>Genomic diversifications of five Gossypium allopolyploid species and their impact on cotton improvement.</title>
        <authorList>
            <person name="Chen Z.J."/>
            <person name="Sreedasyam A."/>
            <person name="Ando A."/>
            <person name="Song Q."/>
            <person name="De Santiago L.M."/>
            <person name="Hulse-Kemp A.M."/>
            <person name="Ding M."/>
            <person name="Ye W."/>
            <person name="Kirkbride R.C."/>
            <person name="Jenkins J."/>
            <person name="Plott C."/>
            <person name="Lovell J."/>
            <person name="Lin Y.M."/>
            <person name="Vaughn R."/>
            <person name="Liu B."/>
            <person name="Simpson S."/>
            <person name="Scheffler B.E."/>
            <person name="Wen L."/>
            <person name="Saski C.A."/>
            <person name="Grover C.E."/>
            <person name="Hu G."/>
            <person name="Conover J.L."/>
            <person name="Carlson J.W."/>
            <person name="Shu S."/>
            <person name="Boston L.B."/>
            <person name="Williams M."/>
            <person name="Peterson D.G."/>
            <person name="McGee K."/>
            <person name="Jones D.C."/>
            <person name="Wendel J.F."/>
            <person name="Stelly D.M."/>
            <person name="Grimwood J."/>
            <person name="Schmutz J."/>
        </authorList>
    </citation>
    <scope>NUCLEOTIDE SEQUENCE [LARGE SCALE GENOMIC DNA]</scope>
    <source>
        <strain evidence="2">cv. TM-1</strain>
    </source>
</reference>
<evidence type="ECO:0000256" key="1">
    <source>
        <dbReference type="SAM" id="MobiDB-lite"/>
    </source>
</evidence>
<dbReference type="RefSeq" id="XP_040972547.1">
    <property type="nucleotide sequence ID" value="XM_041116613.1"/>
</dbReference>
<gene>
    <name evidence="3 4" type="primary">LOC107955337</name>
</gene>
<evidence type="ECO:0000313" key="3">
    <source>
        <dbReference type="RefSeq" id="XP_040972547.1"/>
    </source>
</evidence>
<reference evidence="3 4" key="2">
    <citation type="submission" date="2025-05" db="UniProtKB">
        <authorList>
            <consortium name="RefSeq"/>
        </authorList>
    </citation>
    <scope>IDENTIFICATION</scope>
</reference>
<protein>
    <submittedName>
        <fullName evidence="3 4">Uncharacterized protein</fullName>
    </submittedName>
</protein>
<dbReference type="PANTHER" id="PTHR35218:SF9">
    <property type="entry name" value="ENDONUCLEASE_EXONUCLEASE_PHOSPHATASE DOMAIN-CONTAINING PROTEIN"/>
    <property type="match status" value="1"/>
</dbReference>
<sequence length="300" mass="34189">MHLFKNVSVGDAINQNKLDAKMQENNEARVLETIKSHYNLVFYESEGFIVPISENTLDPGKHSTVSFDKNINFMQQDNSKTKFVEFLELGPNSKSNGPKKRRNGGRENDSRNSKKTYFALRGRGNCFKSPGNTCVPLAESMVAMAELLSSQVLGVNSNVEVDGANSKSDCSIDPKTRYDTFSINFLMNITIFLWNYQGCANVKFPRIFREYNTEYKLDIVSLLEPRVSGYRADNIISKLGFQFSHRVEVIGFSGGIWLRWRDSVRLEVICSHPQFILSRFWYLSASHPIFIAFVYGSPNR</sequence>
<evidence type="ECO:0000313" key="2">
    <source>
        <dbReference type="Proteomes" id="UP000818029"/>
    </source>
</evidence>
<dbReference type="RefSeq" id="XP_040972548.1">
    <property type="nucleotide sequence ID" value="XM_041116614.1"/>
</dbReference>
<keyword evidence="2" id="KW-1185">Reference proteome</keyword>
<dbReference type="PANTHER" id="PTHR35218">
    <property type="entry name" value="RNASE H DOMAIN-CONTAINING PROTEIN"/>
    <property type="match status" value="1"/>
</dbReference>
<dbReference type="Proteomes" id="UP000818029">
    <property type="component" value="Chromosome A07"/>
</dbReference>
<name>A0ABM3BZS3_GOSHI</name>
<evidence type="ECO:0000313" key="4">
    <source>
        <dbReference type="RefSeq" id="XP_040972548.1"/>
    </source>
</evidence>
<accession>A0ABM3BZS3</accession>
<organism evidence="2 3">
    <name type="scientific">Gossypium hirsutum</name>
    <name type="common">Upland cotton</name>
    <name type="synonym">Gossypium mexicanum</name>
    <dbReference type="NCBI Taxonomy" id="3635"/>
    <lineage>
        <taxon>Eukaryota</taxon>
        <taxon>Viridiplantae</taxon>
        <taxon>Streptophyta</taxon>
        <taxon>Embryophyta</taxon>
        <taxon>Tracheophyta</taxon>
        <taxon>Spermatophyta</taxon>
        <taxon>Magnoliopsida</taxon>
        <taxon>eudicotyledons</taxon>
        <taxon>Gunneridae</taxon>
        <taxon>Pentapetalae</taxon>
        <taxon>rosids</taxon>
        <taxon>malvids</taxon>
        <taxon>Malvales</taxon>
        <taxon>Malvaceae</taxon>
        <taxon>Malvoideae</taxon>
        <taxon>Gossypium</taxon>
    </lineage>
</organism>
<proteinExistence type="predicted"/>
<feature type="region of interest" description="Disordered" evidence="1">
    <location>
        <begin position="89"/>
        <end position="113"/>
    </location>
</feature>